<dbReference type="Pfam" id="PF07075">
    <property type="entry name" value="NamZ_N"/>
    <property type="match status" value="1"/>
</dbReference>
<evidence type="ECO:0000313" key="5">
    <source>
        <dbReference type="Proteomes" id="UP001222800"/>
    </source>
</evidence>
<dbReference type="Proteomes" id="UP001222800">
    <property type="component" value="Chromosome"/>
</dbReference>
<proteinExistence type="predicted"/>
<dbReference type="InterPro" id="IPR048502">
    <property type="entry name" value="NamZ_N"/>
</dbReference>
<sequence length="391" mass="43723">MKTFFAFLISLSMIVSNPTQEATDDKVVLGNERLISEYSQLIDSKNIGVITNQTGVDSVGQNTYEKLYNYENTNLVAIYTPEHGLDGLTPAGKYVKSYTDSNMNIPVYSLYGKTRMPSEDMLKGVDILVFDIQDIGSRTYTYMSTLNYCMIAAQKYNKQIVVLDRPNPIGANKVEGFVLEDKYKTFVGVDNLPMSHGMTAGELAKFFNRNIGANLTVVPMLNYSRDMIYQDTGLPWVMTSPNIPTIESAFGYMATGIGEGTGIGQGDKFTWIGGKGIDSNKFAELLNNSNLEGVEFIPESKGDKGGVKLNVTDYHKFNPCKVGTYALTYAHSLTKFKVPKSSKYIVMFEKIMGTSKYGELLEMGYTPDQIVDSYQEDLNKFKVEREKYLIY</sequence>
<name>A0ABY8EBK4_9FIRM</name>
<evidence type="ECO:0000259" key="2">
    <source>
        <dbReference type="Pfam" id="PF07075"/>
    </source>
</evidence>
<dbReference type="Gene3D" id="3.90.1150.140">
    <property type="match status" value="1"/>
</dbReference>
<keyword evidence="5" id="KW-1185">Reference proteome</keyword>
<evidence type="ECO:0000313" key="4">
    <source>
        <dbReference type="EMBL" id="WFD08892.1"/>
    </source>
</evidence>
<organism evidence="4 5">
    <name type="scientific">Tepidibacter hydrothermalis</name>
    <dbReference type="NCBI Taxonomy" id="3036126"/>
    <lineage>
        <taxon>Bacteria</taxon>
        <taxon>Bacillati</taxon>
        <taxon>Bacillota</taxon>
        <taxon>Clostridia</taxon>
        <taxon>Peptostreptococcales</taxon>
        <taxon>Peptostreptococcaceae</taxon>
        <taxon>Tepidibacter</taxon>
    </lineage>
</organism>
<dbReference type="PANTHER" id="PTHR42915:SF1">
    <property type="entry name" value="PEPTIDOGLYCAN BETA-N-ACETYLMURAMIDASE NAMZ"/>
    <property type="match status" value="1"/>
</dbReference>
<dbReference type="PANTHER" id="PTHR42915">
    <property type="entry name" value="HYPOTHETICAL 460 KDA PROTEIN IN FEUA-SIGW INTERGENIC REGION [PRECURSOR]"/>
    <property type="match status" value="1"/>
</dbReference>
<evidence type="ECO:0000259" key="3">
    <source>
        <dbReference type="Pfam" id="PF20732"/>
    </source>
</evidence>
<keyword evidence="1" id="KW-0732">Signal</keyword>
<evidence type="ECO:0000256" key="1">
    <source>
        <dbReference type="SAM" id="SignalP"/>
    </source>
</evidence>
<dbReference type="InterPro" id="IPR048503">
    <property type="entry name" value="NamZ_C"/>
</dbReference>
<protein>
    <submittedName>
        <fullName evidence="4">DUF1343 domain-containing protein</fullName>
    </submittedName>
</protein>
<gene>
    <name evidence="4" type="ORF">P4S50_10870</name>
</gene>
<feature type="signal peptide" evidence="1">
    <location>
        <begin position="1"/>
        <end position="21"/>
    </location>
</feature>
<dbReference type="Pfam" id="PF20732">
    <property type="entry name" value="NamZ_C"/>
    <property type="match status" value="1"/>
</dbReference>
<dbReference type="EMBL" id="CP120733">
    <property type="protein sequence ID" value="WFD08892.1"/>
    <property type="molecule type" value="Genomic_DNA"/>
</dbReference>
<reference evidence="4 5" key="1">
    <citation type="submission" date="2023-03" db="EMBL/GenBank/DDBJ databases">
        <title>Complete genome sequence of Tepidibacter sp. SWIR-1, isolated from a deep-sea hydrothermal vent.</title>
        <authorList>
            <person name="Li X."/>
        </authorList>
    </citation>
    <scope>NUCLEOTIDE SEQUENCE [LARGE SCALE GENOMIC DNA]</scope>
    <source>
        <strain evidence="4 5">SWIR-1</strain>
    </source>
</reference>
<accession>A0ABY8EBK4</accession>
<feature type="domain" description="Peptidoglycan beta-N-acetylmuramidase NamZ C-terminal" evidence="3">
    <location>
        <begin position="251"/>
        <end position="391"/>
    </location>
</feature>
<feature type="domain" description="Peptidoglycan beta-N-acetylmuramidase NamZ N-terminal" evidence="2">
    <location>
        <begin position="47"/>
        <end position="246"/>
    </location>
</feature>
<dbReference type="RefSeq" id="WP_277730809.1">
    <property type="nucleotide sequence ID" value="NZ_CP120733.1"/>
</dbReference>
<dbReference type="PIRSF" id="PIRSF016719">
    <property type="entry name" value="UCP016719"/>
    <property type="match status" value="1"/>
</dbReference>
<dbReference type="Gene3D" id="3.40.50.12170">
    <property type="entry name" value="Uncharacterised protein PF07075, DUF1343"/>
    <property type="match status" value="1"/>
</dbReference>
<feature type="chain" id="PRO_5047195070" evidence="1">
    <location>
        <begin position="22"/>
        <end position="391"/>
    </location>
</feature>
<dbReference type="InterPro" id="IPR008302">
    <property type="entry name" value="NamZ"/>
</dbReference>